<evidence type="ECO:0000313" key="6">
    <source>
        <dbReference type="RefSeq" id="XP_014667364.1"/>
    </source>
</evidence>
<dbReference type="Pfam" id="PF00651">
    <property type="entry name" value="BTB"/>
    <property type="match status" value="1"/>
</dbReference>
<feature type="domain" description="BTB" evidence="4">
    <location>
        <begin position="86"/>
        <end position="154"/>
    </location>
</feature>
<dbReference type="PANTHER" id="PTHR24412:SF396">
    <property type="entry name" value="INFLUENZA VIRUS NS1A-BINDING PROTEIN"/>
    <property type="match status" value="1"/>
</dbReference>
<dbReference type="SMART" id="SM00225">
    <property type="entry name" value="BTB"/>
    <property type="match status" value="1"/>
</dbReference>
<evidence type="ECO:0000259" key="4">
    <source>
        <dbReference type="PROSITE" id="PS50097"/>
    </source>
</evidence>
<dbReference type="CDD" id="cd18502">
    <property type="entry name" value="BACK_NS1BP_IVNS1ABP"/>
    <property type="match status" value="1"/>
</dbReference>
<dbReference type="RefSeq" id="XP_014667364.1">
    <property type="nucleotide sequence ID" value="XM_014811878.1"/>
</dbReference>
<dbReference type="Proteomes" id="UP000695022">
    <property type="component" value="Unplaced"/>
</dbReference>
<protein>
    <submittedName>
        <fullName evidence="6">Influenza virus NS1A-binding protein-like isoform X1</fullName>
    </submittedName>
</protein>
<sequence>MCASPLSFGSCSSHAPSFDDERKPRVATELTTEGSQVEDMLGDKQEEVEPLDSAVMGKEVFRWEEASILGKTMSSLNTLRKNKQFCDVILEVGTHELHAHRAVLACCSRYFFDLFDDDDKEKVYDKHYMLQNFNYPAFEKLVNYAYTARLEVPAEDVKSVYKVARKLKMKPAAAALSSFLASHIDPENCIGTRSTANRHSDISLVEKTDEFIQKNMLKVAVDKEFLGLPRVQIEVVQKGDDDNSIGLDQHPLLCEMTLSWVRSRIEGDNTDVDSLTEKVHMLHVNEEGSLDDCVNTEDVGLNQSEIVQEYKKKSKKQTKMKSITPAKAYSRIRHHSNGPVSLNRKSTKSEDEDDHEWKVIASMQTADHVCVALFCVNGLLVRVTLHEQSTPLGLSPPRSRANSLSNDHSR</sequence>
<dbReference type="GeneID" id="106808951"/>
<gene>
    <name evidence="6" type="primary">LOC106808951</name>
</gene>
<dbReference type="InterPro" id="IPR011333">
    <property type="entry name" value="SKP1/BTB/POZ_sf"/>
</dbReference>
<feature type="region of interest" description="Disordered" evidence="3">
    <location>
        <begin position="330"/>
        <end position="351"/>
    </location>
</feature>
<evidence type="ECO:0000256" key="3">
    <source>
        <dbReference type="SAM" id="MobiDB-lite"/>
    </source>
</evidence>
<dbReference type="SUPFAM" id="SSF54695">
    <property type="entry name" value="POZ domain"/>
    <property type="match status" value="1"/>
</dbReference>
<dbReference type="CDD" id="cd18306">
    <property type="entry name" value="BTB_POZ_NS1BP"/>
    <property type="match status" value="1"/>
</dbReference>
<feature type="compositionally biased region" description="Polar residues" evidence="3">
    <location>
        <begin position="400"/>
        <end position="410"/>
    </location>
</feature>
<dbReference type="Pfam" id="PF07707">
    <property type="entry name" value="BACK"/>
    <property type="match status" value="1"/>
</dbReference>
<evidence type="ECO:0000256" key="2">
    <source>
        <dbReference type="ARBA" id="ARBA00022737"/>
    </source>
</evidence>
<accession>A0ABM1E593</accession>
<dbReference type="Gene3D" id="3.30.710.10">
    <property type="entry name" value="Potassium Channel Kv1.1, Chain A"/>
    <property type="match status" value="1"/>
</dbReference>
<dbReference type="Gene3D" id="1.25.40.420">
    <property type="match status" value="1"/>
</dbReference>
<evidence type="ECO:0000256" key="1">
    <source>
        <dbReference type="ARBA" id="ARBA00022441"/>
    </source>
</evidence>
<keyword evidence="2" id="KW-0677">Repeat</keyword>
<keyword evidence="5" id="KW-1185">Reference proteome</keyword>
<proteinExistence type="predicted"/>
<dbReference type="PANTHER" id="PTHR24412">
    <property type="entry name" value="KELCH PROTEIN"/>
    <property type="match status" value="1"/>
</dbReference>
<dbReference type="PROSITE" id="PS50097">
    <property type="entry name" value="BTB"/>
    <property type="match status" value="1"/>
</dbReference>
<organism evidence="5 6">
    <name type="scientific">Priapulus caudatus</name>
    <name type="common">Priapulid worm</name>
    <dbReference type="NCBI Taxonomy" id="37621"/>
    <lineage>
        <taxon>Eukaryota</taxon>
        <taxon>Metazoa</taxon>
        <taxon>Ecdysozoa</taxon>
        <taxon>Scalidophora</taxon>
        <taxon>Priapulida</taxon>
        <taxon>Priapulimorpha</taxon>
        <taxon>Priapulimorphida</taxon>
        <taxon>Priapulidae</taxon>
        <taxon>Priapulus</taxon>
    </lineage>
</organism>
<dbReference type="InterPro" id="IPR000210">
    <property type="entry name" value="BTB/POZ_dom"/>
</dbReference>
<dbReference type="InterPro" id="IPR011705">
    <property type="entry name" value="BACK"/>
</dbReference>
<evidence type="ECO:0000313" key="5">
    <source>
        <dbReference type="Proteomes" id="UP000695022"/>
    </source>
</evidence>
<name>A0ABM1E593_PRICU</name>
<feature type="region of interest" description="Disordered" evidence="3">
    <location>
        <begin position="389"/>
        <end position="410"/>
    </location>
</feature>
<keyword evidence="1" id="KW-0880">Kelch repeat</keyword>
<reference evidence="6" key="1">
    <citation type="submission" date="2025-08" db="UniProtKB">
        <authorList>
            <consortium name="RefSeq"/>
        </authorList>
    </citation>
    <scope>IDENTIFICATION</scope>
</reference>
<feature type="region of interest" description="Disordered" evidence="3">
    <location>
        <begin position="1"/>
        <end position="24"/>
    </location>
</feature>